<keyword evidence="3" id="KW-0201">Cytochrome c-type biogenesis</keyword>
<keyword evidence="4" id="KW-1015">Disulfide bond</keyword>
<sequence length="196" mass="21526">MHTSVRNKLIALFSVAVALVVAFSYELDSKQQTTSVSEQKRAFPEFTAAKLVTNEPFDSEALSSEILSSETAKLTLADITQHPYQLVNVWASWCGICKTEHAFLLELQKKGIPIVGLNYRDNPGAALNVLSNDGNPYSTVISDPQGKLALELGVIGTPETYLVDAEGQIVKKLLGVINESVWRKELAHYFKGTNGW</sequence>
<evidence type="ECO:0000256" key="4">
    <source>
        <dbReference type="ARBA" id="ARBA00023157"/>
    </source>
</evidence>
<comment type="caution">
    <text evidence="7">The sequence shown here is derived from an EMBL/GenBank/DDBJ whole genome shotgun (WGS) entry which is preliminary data.</text>
</comment>
<dbReference type="InterPro" id="IPR013740">
    <property type="entry name" value="Redoxin"/>
</dbReference>
<dbReference type="PROSITE" id="PS51352">
    <property type="entry name" value="THIOREDOXIN_2"/>
    <property type="match status" value="1"/>
</dbReference>
<evidence type="ECO:0000256" key="1">
    <source>
        <dbReference type="ARBA" id="ARBA00004383"/>
    </source>
</evidence>
<evidence type="ECO:0000313" key="8">
    <source>
        <dbReference type="Proteomes" id="UP000235778"/>
    </source>
</evidence>
<dbReference type="Pfam" id="PF08534">
    <property type="entry name" value="Redoxin"/>
    <property type="match status" value="1"/>
</dbReference>
<evidence type="ECO:0000256" key="3">
    <source>
        <dbReference type="ARBA" id="ARBA00022748"/>
    </source>
</evidence>
<protein>
    <submittedName>
        <fullName evidence="7">Thiol:disulfide interchange protein</fullName>
    </submittedName>
</protein>
<dbReference type="GO" id="GO:0015036">
    <property type="term" value="F:disulfide oxidoreductase activity"/>
    <property type="evidence" value="ECO:0007669"/>
    <property type="project" value="InterPro"/>
</dbReference>
<dbReference type="PANTHER" id="PTHR42852:SF6">
    <property type="entry name" value="THIOL:DISULFIDE INTERCHANGE PROTEIN DSBE"/>
    <property type="match status" value="1"/>
</dbReference>
<dbReference type="EMBL" id="MCSI01000138">
    <property type="protein sequence ID" value="PME60981.1"/>
    <property type="molecule type" value="Genomic_DNA"/>
</dbReference>
<dbReference type="GO" id="GO:0030288">
    <property type="term" value="C:outer membrane-bounded periplasmic space"/>
    <property type="evidence" value="ECO:0007669"/>
    <property type="project" value="InterPro"/>
</dbReference>
<dbReference type="InterPro" id="IPR004799">
    <property type="entry name" value="Periplasmic_diS_OxRdtase_DsbE"/>
</dbReference>
<evidence type="ECO:0000256" key="2">
    <source>
        <dbReference type="ARBA" id="ARBA00007758"/>
    </source>
</evidence>
<proteinExistence type="inferred from homology"/>
<comment type="subcellular location">
    <subcellularLocation>
        <location evidence="1">Cell inner membrane</location>
        <topology evidence="1">Single-pass membrane protein</topology>
        <orientation evidence="1">Periplasmic side</orientation>
    </subcellularLocation>
</comment>
<dbReference type="GO" id="GO:0017004">
    <property type="term" value="P:cytochrome complex assembly"/>
    <property type="evidence" value="ECO:0007669"/>
    <property type="project" value="UniProtKB-KW"/>
</dbReference>
<evidence type="ECO:0000313" key="7">
    <source>
        <dbReference type="EMBL" id="PME60981.1"/>
    </source>
</evidence>
<evidence type="ECO:0000256" key="5">
    <source>
        <dbReference type="ARBA" id="ARBA00023284"/>
    </source>
</evidence>
<dbReference type="NCBIfam" id="TIGR00385">
    <property type="entry name" value="dsbE"/>
    <property type="match status" value="1"/>
</dbReference>
<evidence type="ECO:0000259" key="6">
    <source>
        <dbReference type="PROSITE" id="PS51352"/>
    </source>
</evidence>
<dbReference type="InterPro" id="IPR013766">
    <property type="entry name" value="Thioredoxin_domain"/>
</dbReference>
<dbReference type="Gene3D" id="3.40.30.10">
    <property type="entry name" value="Glutaredoxin"/>
    <property type="match status" value="1"/>
</dbReference>
<name>A0A2N7BQ54_9VIBR</name>
<organism evidence="7 8">
    <name type="scientific">Vibrio lentus</name>
    <dbReference type="NCBI Taxonomy" id="136468"/>
    <lineage>
        <taxon>Bacteria</taxon>
        <taxon>Pseudomonadati</taxon>
        <taxon>Pseudomonadota</taxon>
        <taxon>Gammaproteobacteria</taxon>
        <taxon>Vibrionales</taxon>
        <taxon>Vibrionaceae</taxon>
        <taxon>Vibrio</taxon>
    </lineage>
</organism>
<reference evidence="8" key="1">
    <citation type="submission" date="2016-07" db="EMBL/GenBank/DDBJ databases">
        <title>Nontailed viruses are major unrecognized killers of bacteria in the ocean.</title>
        <authorList>
            <person name="Kauffman K."/>
            <person name="Hussain F."/>
            <person name="Yang J."/>
            <person name="Arevalo P."/>
            <person name="Brown J."/>
            <person name="Cutler M."/>
            <person name="Kelly L."/>
            <person name="Polz M.F."/>
        </authorList>
    </citation>
    <scope>NUCLEOTIDE SEQUENCE [LARGE SCALE GENOMIC DNA]</scope>
    <source>
        <strain evidence="8">10N.286.55.C1</strain>
    </source>
</reference>
<dbReference type="AlphaFoldDB" id="A0A2N7BQ54"/>
<dbReference type="InterPro" id="IPR036249">
    <property type="entry name" value="Thioredoxin-like_sf"/>
</dbReference>
<gene>
    <name evidence="7" type="ORF">BCV30_12160</name>
</gene>
<keyword evidence="5" id="KW-0676">Redox-active center</keyword>
<dbReference type="SUPFAM" id="SSF52833">
    <property type="entry name" value="Thioredoxin-like"/>
    <property type="match status" value="1"/>
</dbReference>
<feature type="domain" description="Thioredoxin" evidence="6">
    <location>
        <begin position="37"/>
        <end position="191"/>
    </location>
</feature>
<dbReference type="RefSeq" id="WP_102268522.1">
    <property type="nucleotide sequence ID" value="NZ_MCSH01000149.1"/>
</dbReference>
<dbReference type="InterPro" id="IPR050553">
    <property type="entry name" value="Thioredoxin_ResA/DsbE_sf"/>
</dbReference>
<dbReference type="GO" id="GO:0005886">
    <property type="term" value="C:plasma membrane"/>
    <property type="evidence" value="ECO:0007669"/>
    <property type="project" value="UniProtKB-SubCell"/>
</dbReference>
<comment type="similarity">
    <text evidence="2">Belongs to the thioredoxin family. DsbE subfamily.</text>
</comment>
<dbReference type="PANTHER" id="PTHR42852">
    <property type="entry name" value="THIOL:DISULFIDE INTERCHANGE PROTEIN DSBE"/>
    <property type="match status" value="1"/>
</dbReference>
<dbReference type="Proteomes" id="UP000235778">
    <property type="component" value="Unassembled WGS sequence"/>
</dbReference>
<accession>A0A2N7BQ54</accession>